<evidence type="ECO:0000313" key="2">
    <source>
        <dbReference type="Proteomes" id="UP000326678"/>
    </source>
</evidence>
<dbReference type="AlphaFoldDB" id="A0A5P8VZ54"/>
<proteinExistence type="predicted"/>
<dbReference type="Proteomes" id="UP000326678">
    <property type="component" value="Chromosome Gxm1"/>
</dbReference>
<dbReference type="RefSeq" id="WP_152588914.1">
    <property type="nucleotide sequence ID" value="NZ_CP045226.1"/>
</dbReference>
<keyword evidence="2" id="KW-1185">Reference proteome</keyword>
<accession>A0A5P8VZ54</accession>
<dbReference type="KEGG" id="nsh:GXM_02564"/>
<organism evidence="1 2">
    <name type="scientific">Nostoc sphaeroides CCNUC1</name>
    <dbReference type="NCBI Taxonomy" id="2653204"/>
    <lineage>
        <taxon>Bacteria</taxon>
        <taxon>Bacillati</taxon>
        <taxon>Cyanobacteriota</taxon>
        <taxon>Cyanophyceae</taxon>
        <taxon>Nostocales</taxon>
        <taxon>Nostocaceae</taxon>
        <taxon>Nostoc</taxon>
    </lineage>
</organism>
<name>A0A5P8VZ54_9NOSO</name>
<reference evidence="1 2" key="1">
    <citation type="submission" date="2019-10" db="EMBL/GenBank/DDBJ databases">
        <title>Genomic and transcriptomic insights into the perfect genentic adaptation of a filamentous nitrogen-fixing cyanobacterium to rice fields.</title>
        <authorList>
            <person name="Chen Z."/>
        </authorList>
    </citation>
    <scope>NUCLEOTIDE SEQUENCE [LARGE SCALE GENOMIC DNA]</scope>
    <source>
        <strain evidence="1">CCNUC1</strain>
    </source>
</reference>
<sequence>MLSDLDLVREFVSSSIQKKDILLANRSLTAQTVYNTNRLATKTEGVIATAQLNTTQTEFLILSNSSHWELLNQALPESNYLLKGNIDRSGFYHYQHCEIPKDYKLQCTKSVMLWQAWWKYRKNTLQRGIPLDILIQTRDLWYPIKDLSISDGILYVKTLVSEIEIYADDLVIWLSKSEVNSQN</sequence>
<dbReference type="EMBL" id="CP045226">
    <property type="protein sequence ID" value="QFS45089.1"/>
    <property type="molecule type" value="Genomic_DNA"/>
</dbReference>
<protein>
    <submittedName>
        <fullName evidence="1">Uncharacterized protein</fullName>
    </submittedName>
</protein>
<evidence type="ECO:0000313" key="1">
    <source>
        <dbReference type="EMBL" id="QFS45089.1"/>
    </source>
</evidence>
<gene>
    <name evidence="1" type="ORF">GXM_02564</name>
</gene>